<dbReference type="HAMAP" id="MF_02126">
    <property type="entry name" value="RF_methyltr_PrmC"/>
    <property type="match status" value="1"/>
</dbReference>
<evidence type="ECO:0000256" key="3">
    <source>
        <dbReference type="ARBA" id="ARBA00022691"/>
    </source>
</evidence>
<sequence length="293" mass="33169">MIKYIDWIQKTTMMFKKAGIDSPKLSAELILSHVLNITRLQIIMTPFEPIPTNSYSTLNDIMLRRLHGEPIAYLTGKKEFFSREFKVTQATLIPRPETELLIEFVLNHINPTQQIYFADLGTGSGCIAITLAAERKNWLGIATDISSEALKIAKLNSLKNNTHSQLQFLQSDFTQPLCLPSSLDLYISNPPYISENELTSLPHEVISFEPKIALTPHKCIHLDEINTVLHCYKKIITQAEISLKPGGIIILEHGATQAEAILLLLKNNIWTNVISHTDLTNKNRFITAYKYKI</sequence>
<dbReference type="InterPro" id="IPR019874">
    <property type="entry name" value="RF_methyltr_PrmC"/>
</dbReference>
<dbReference type="InterPro" id="IPR007848">
    <property type="entry name" value="Small_mtfrase_dom"/>
</dbReference>
<evidence type="ECO:0000256" key="2">
    <source>
        <dbReference type="ARBA" id="ARBA00022679"/>
    </source>
</evidence>
<dbReference type="NCBIfam" id="TIGR03534">
    <property type="entry name" value="RF_mod_PrmC"/>
    <property type="match status" value="1"/>
</dbReference>
<dbReference type="PANTHER" id="PTHR18895:SF74">
    <property type="entry name" value="MTRF1L RELEASE FACTOR GLUTAMINE METHYLTRANSFERASE"/>
    <property type="match status" value="1"/>
</dbReference>
<dbReference type="Gene3D" id="1.10.8.10">
    <property type="entry name" value="DNA helicase RuvA subunit, C-terminal domain"/>
    <property type="match status" value="1"/>
</dbReference>
<dbReference type="Pfam" id="PF05175">
    <property type="entry name" value="MTS"/>
    <property type="match status" value="1"/>
</dbReference>
<feature type="binding site" evidence="5">
    <location>
        <begin position="121"/>
        <end position="125"/>
    </location>
    <ligand>
        <name>S-adenosyl-L-methionine</name>
        <dbReference type="ChEBI" id="CHEBI:59789"/>
    </ligand>
</feature>
<dbReference type="AlphaFoldDB" id="O87889"/>
<dbReference type="CDD" id="cd02440">
    <property type="entry name" value="AdoMet_MTases"/>
    <property type="match status" value="1"/>
</dbReference>
<dbReference type="InterPro" id="IPR004556">
    <property type="entry name" value="HemK-like"/>
</dbReference>
<keyword evidence="8" id="KW-0614">Plasmid</keyword>
<accession>O87889</accession>
<evidence type="ECO:0000256" key="5">
    <source>
        <dbReference type="HAMAP-Rule" id="MF_02126"/>
    </source>
</evidence>
<comment type="catalytic activity">
    <reaction evidence="4 5">
        <text>L-glutaminyl-[peptide chain release factor] + S-adenosyl-L-methionine = N(5)-methyl-L-glutaminyl-[peptide chain release factor] + S-adenosyl-L-homocysteine + H(+)</text>
        <dbReference type="Rhea" id="RHEA:42896"/>
        <dbReference type="Rhea" id="RHEA-COMP:10271"/>
        <dbReference type="Rhea" id="RHEA-COMP:10272"/>
        <dbReference type="ChEBI" id="CHEBI:15378"/>
        <dbReference type="ChEBI" id="CHEBI:30011"/>
        <dbReference type="ChEBI" id="CHEBI:57856"/>
        <dbReference type="ChEBI" id="CHEBI:59789"/>
        <dbReference type="ChEBI" id="CHEBI:61891"/>
        <dbReference type="EC" id="2.1.1.297"/>
    </reaction>
</comment>
<organism evidence="8">
    <name type="scientific">Lawsonia intracellularis</name>
    <dbReference type="NCBI Taxonomy" id="29546"/>
    <lineage>
        <taxon>Bacteria</taxon>
        <taxon>Pseudomonadati</taxon>
        <taxon>Thermodesulfobacteriota</taxon>
        <taxon>Desulfovibrionia</taxon>
        <taxon>Desulfovibrionales</taxon>
        <taxon>Desulfovibrionaceae</taxon>
        <taxon>Lawsonia</taxon>
    </lineage>
</organism>
<dbReference type="RefSeq" id="WP_011526709.1">
    <property type="nucleotide sequence ID" value="NZ_CP107054.1"/>
</dbReference>
<name>O87889_LAWIN</name>
<proteinExistence type="inferred from homology"/>
<gene>
    <name evidence="5" type="primary">prmC</name>
</gene>
<feature type="binding site" evidence="5">
    <location>
        <position position="144"/>
    </location>
    <ligand>
        <name>S-adenosyl-L-methionine</name>
        <dbReference type="ChEBI" id="CHEBI:59789"/>
    </ligand>
</feature>
<dbReference type="Pfam" id="PF17827">
    <property type="entry name" value="PrmC_N"/>
    <property type="match status" value="1"/>
</dbReference>
<dbReference type="GO" id="GO:0102559">
    <property type="term" value="F:peptide chain release factor N(5)-glutamine methyltransferase activity"/>
    <property type="evidence" value="ECO:0007669"/>
    <property type="project" value="UniProtKB-EC"/>
</dbReference>
<reference evidence="8" key="1">
    <citation type="journal article" date="1998" name="Microbiology">
        <title>Identification and sequencing of the groE operon and flanking genes of Lawsonia intracellularis: use in phylogeny.</title>
        <authorList>
            <person name="Dale C.J.H."/>
            <person name="Moses E.K."/>
            <person name="Ong C.C."/>
            <person name="Morrow C.J."/>
            <person name="Reed M.B."/>
            <person name="Hasse D."/>
            <person name="Strugnell R.A."/>
        </authorList>
    </citation>
    <scope>NUCLEOTIDE SEQUENCE</scope>
    <source>
        <plasmid evidence="8">pISI-2</plasmid>
    </source>
</reference>
<feature type="binding site" evidence="5">
    <location>
        <begin position="189"/>
        <end position="192"/>
    </location>
    <ligand>
        <name>substrate</name>
    </ligand>
</feature>
<evidence type="ECO:0000256" key="1">
    <source>
        <dbReference type="ARBA" id="ARBA00022603"/>
    </source>
</evidence>
<evidence type="ECO:0000313" key="8">
    <source>
        <dbReference type="EMBL" id="AAC36501.1"/>
    </source>
</evidence>
<keyword evidence="1 5" id="KW-0489">Methyltransferase</keyword>
<dbReference type="GO" id="GO:0032259">
    <property type="term" value="P:methylation"/>
    <property type="evidence" value="ECO:0007669"/>
    <property type="project" value="UniProtKB-KW"/>
</dbReference>
<dbReference type="NCBIfam" id="TIGR00536">
    <property type="entry name" value="hemK_fam"/>
    <property type="match status" value="1"/>
</dbReference>
<dbReference type="EC" id="2.1.1.297" evidence="5"/>
<feature type="domain" description="Methyltransferase small" evidence="6">
    <location>
        <begin position="104"/>
        <end position="197"/>
    </location>
</feature>
<feature type="domain" description="Release factor glutamine methyltransferase N-terminal" evidence="7">
    <location>
        <begin position="6"/>
        <end position="76"/>
    </location>
</feature>
<feature type="binding site" evidence="5">
    <location>
        <position position="173"/>
    </location>
    <ligand>
        <name>S-adenosyl-L-methionine</name>
        <dbReference type="ChEBI" id="CHEBI:59789"/>
    </ligand>
</feature>
<comment type="similarity">
    <text evidence="5">Belongs to the protein N5-glutamine methyltransferase family. PrmC subfamily.</text>
</comment>
<keyword evidence="2 5" id="KW-0808">Transferase</keyword>
<dbReference type="OMA" id="DFDARYW"/>
<comment type="function">
    <text evidence="5">Methylates the class 1 translation termination release factors RF1/PrfA and RF2/PrfB on the glutamine residue of the universally conserved GGQ motif.</text>
</comment>
<dbReference type="SUPFAM" id="SSF53335">
    <property type="entry name" value="S-adenosyl-L-methionine-dependent methyltransferases"/>
    <property type="match status" value="1"/>
</dbReference>
<dbReference type="PANTHER" id="PTHR18895">
    <property type="entry name" value="HEMK METHYLTRANSFERASE"/>
    <property type="match status" value="1"/>
</dbReference>
<dbReference type="InterPro" id="IPR029063">
    <property type="entry name" value="SAM-dependent_MTases_sf"/>
</dbReference>
<keyword evidence="3 5" id="KW-0949">S-adenosyl-L-methionine</keyword>
<dbReference type="InterPro" id="IPR040758">
    <property type="entry name" value="PrmC_N"/>
</dbReference>
<dbReference type="EMBL" id="U45241">
    <property type="protein sequence ID" value="AAC36501.1"/>
    <property type="molecule type" value="Genomic_DNA"/>
</dbReference>
<dbReference type="Gene3D" id="3.40.50.150">
    <property type="entry name" value="Vaccinia Virus protein VP39"/>
    <property type="match status" value="1"/>
</dbReference>
<protein>
    <recommendedName>
        <fullName evidence="5">Release factor glutamine methyltransferase</fullName>
        <shortName evidence="5">RF MTase</shortName>
        <ecNumber evidence="5">2.1.1.297</ecNumber>
    </recommendedName>
    <alternativeName>
        <fullName evidence="5">N5-glutamine methyltransferase PrmC</fullName>
    </alternativeName>
    <alternativeName>
        <fullName evidence="5">Protein-(glutamine-N5) MTase PrmC</fullName>
    </alternativeName>
    <alternativeName>
        <fullName evidence="5">Protein-glutamine N-methyltransferase PrmC</fullName>
    </alternativeName>
</protein>
<evidence type="ECO:0000259" key="6">
    <source>
        <dbReference type="Pfam" id="PF05175"/>
    </source>
</evidence>
<geneLocation type="plasmid" evidence="8">
    <name>pISI-2</name>
</geneLocation>
<feature type="binding site" evidence="5">
    <location>
        <position position="189"/>
    </location>
    <ligand>
        <name>S-adenosyl-L-methionine</name>
        <dbReference type="ChEBI" id="CHEBI:59789"/>
    </ligand>
</feature>
<evidence type="ECO:0000259" key="7">
    <source>
        <dbReference type="Pfam" id="PF17827"/>
    </source>
</evidence>
<evidence type="ECO:0000256" key="4">
    <source>
        <dbReference type="ARBA" id="ARBA00048391"/>
    </source>
</evidence>
<dbReference type="InterPro" id="IPR050320">
    <property type="entry name" value="N5-glutamine_MTase"/>
</dbReference>